<dbReference type="PANTHER" id="PTHR48090">
    <property type="entry name" value="UNDECAPRENYL-PHOSPHATE 4-DEOXY-4-FORMAMIDO-L-ARABINOSE TRANSFERASE-RELATED"/>
    <property type="match status" value="1"/>
</dbReference>
<dbReference type="InterPro" id="IPR001173">
    <property type="entry name" value="Glyco_trans_2-like"/>
</dbReference>
<organism evidence="2 3">
    <name type="scientific">Candidatus Danuiimicrobium aquiferis</name>
    <dbReference type="NCBI Taxonomy" id="1801832"/>
    <lineage>
        <taxon>Bacteria</taxon>
        <taxon>Pseudomonadati</taxon>
        <taxon>Candidatus Omnitrophota</taxon>
        <taxon>Candidatus Danuiimicrobium</taxon>
    </lineage>
</organism>
<gene>
    <name evidence="2" type="ORF">A3G33_03275</name>
</gene>
<proteinExistence type="predicted"/>
<protein>
    <recommendedName>
        <fullName evidence="1">Glycosyltransferase 2-like domain-containing protein</fullName>
    </recommendedName>
</protein>
<comment type="caution">
    <text evidence="2">The sequence shown here is derived from an EMBL/GenBank/DDBJ whole genome shotgun (WGS) entry which is preliminary data.</text>
</comment>
<evidence type="ECO:0000313" key="2">
    <source>
        <dbReference type="EMBL" id="OGW96341.1"/>
    </source>
</evidence>
<dbReference type="CDD" id="cd04179">
    <property type="entry name" value="DPM_DPG-synthase_like"/>
    <property type="match status" value="1"/>
</dbReference>
<dbReference type="InterPro" id="IPR029044">
    <property type="entry name" value="Nucleotide-diphossugar_trans"/>
</dbReference>
<dbReference type="AlphaFoldDB" id="A0A1G1KTU3"/>
<dbReference type="InterPro" id="IPR050256">
    <property type="entry name" value="Glycosyltransferase_2"/>
</dbReference>
<dbReference type="Proteomes" id="UP000178187">
    <property type="component" value="Unassembled WGS sequence"/>
</dbReference>
<name>A0A1G1KTU3_9BACT</name>
<dbReference type="SUPFAM" id="SSF53448">
    <property type="entry name" value="Nucleotide-diphospho-sugar transferases"/>
    <property type="match status" value="1"/>
</dbReference>
<accession>A0A1G1KTU3</accession>
<dbReference type="Gene3D" id="3.90.550.10">
    <property type="entry name" value="Spore Coat Polysaccharide Biosynthesis Protein SpsA, Chain A"/>
    <property type="match status" value="1"/>
</dbReference>
<dbReference type="EMBL" id="MHFR01000051">
    <property type="protein sequence ID" value="OGW96341.1"/>
    <property type="molecule type" value="Genomic_DNA"/>
</dbReference>
<evidence type="ECO:0000313" key="3">
    <source>
        <dbReference type="Proteomes" id="UP000178187"/>
    </source>
</evidence>
<feature type="domain" description="Glycosyltransferase 2-like" evidence="1">
    <location>
        <begin position="12"/>
        <end position="172"/>
    </location>
</feature>
<dbReference type="Pfam" id="PF00535">
    <property type="entry name" value="Glycos_transf_2"/>
    <property type="match status" value="1"/>
</dbReference>
<reference evidence="2 3" key="1">
    <citation type="journal article" date="2016" name="Nat. Commun.">
        <title>Thousands of microbial genomes shed light on interconnected biogeochemical processes in an aquifer system.</title>
        <authorList>
            <person name="Anantharaman K."/>
            <person name="Brown C.T."/>
            <person name="Hug L.A."/>
            <person name="Sharon I."/>
            <person name="Castelle C.J."/>
            <person name="Probst A.J."/>
            <person name="Thomas B.C."/>
            <person name="Singh A."/>
            <person name="Wilkins M.J."/>
            <person name="Karaoz U."/>
            <person name="Brodie E.L."/>
            <person name="Williams K.H."/>
            <person name="Hubbard S.S."/>
            <person name="Banfield J.F."/>
        </authorList>
    </citation>
    <scope>NUCLEOTIDE SEQUENCE [LARGE SCALE GENOMIC DNA]</scope>
</reference>
<evidence type="ECO:0000259" key="1">
    <source>
        <dbReference type="Pfam" id="PF00535"/>
    </source>
</evidence>
<dbReference type="PANTHER" id="PTHR48090:SF7">
    <property type="entry name" value="RFBJ PROTEIN"/>
    <property type="match status" value="1"/>
</dbReference>
<sequence length="253" mass="28868">MKPSKPNQKIIVMMPAYNVATVLEKTITDIPKDWVDEILVINDGSTDSTKEVAEKCGVSVVSHPKSRGYGAVQKTGYREAIQRGADIVVMVHGDYQYDPTLVPQFVWRISHEGFDVVTGTRMVLGDVLKKGMPMWKFIPNRLLTWLENYVFKTNISDYHNGYRAFRADFLKQVNLDLLSDKFDFDTDIMIQAAIRHAKIAEIPHPTRYEDENSQMPFGKAVRYGIGIMATVIRYVLHKMGIRKSKRFEVANHG</sequence>